<evidence type="ECO:0008006" key="5">
    <source>
        <dbReference type="Google" id="ProtNLM"/>
    </source>
</evidence>
<evidence type="ECO:0000313" key="4">
    <source>
        <dbReference type="Proteomes" id="UP000672657"/>
    </source>
</evidence>
<evidence type="ECO:0000256" key="2">
    <source>
        <dbReference type="SAM" id="SignalP"/>
    </source>
</evidence>
<dbReference type="InterPro" id="IPR019207">
    <property type="entry name" value="DUF2092"/>
</dbReference>
<dbReference type="Pfam" id="PF09865">
    <property type="entry name" value="DUF2092"/>
    <property type="match status" value="1"/>
</dbReference>
<keyword evidence="1 2" id="KW-0732">Signal</keyword>
<dbReference type="EMBL" id="CAJPVI010000066">
    <property type="protein sequence ID" value="CAG2159841.1"/>
    <property type="molecule type" value="Genomic_DNA"/>
</dbReference>
<dbReference type="RefSeq" id="WP_211957794.1">
    <property type="nucleotide sequence ID" value="NZ_CAJPVI010000066.1"/>
</dbReference>
<accession>A0ABM8TTP0</accession>
<feature type="chain" id="PRO_5045156042" description="DUF2092 domain-containing protein" evidence="2">
    <location>
        <begin position="24"/>
        <end position="256"/>
    </location>
</feature>
<proteinExistence type="predicted"/>
<dbReference type="SUPFAM" id="SSF89392">
    <property type="entry name" value="Prokaryotic lipoproteins and lipoprotein localization factors"/>
    <property type="match status" value="1"/>
</dbReference>
<gene>
    <name evidence="3" type="ORF">LMG26411_07022</name>
</gene>
<keyword evidence="4" id="KW-1185">Reference proteome</keyword>
<feature type="signal peptide" evidence="2">
    <location>
        <begin position="1"/>
        <end position="23"/>
    </location>
</feature>
<dbReference type="Gene3D" id="2.50.20.10">
    <property type="entry name" value="Lipoprotein localisation LolA/LolB/LppX"/>
    <property type="match status" value="1"/>
</dbReference>
<organism evidence="3 4">
    <name type="scientific">Cupriavidus numazuensis</name>
    <dbReference type="NCBI Taxonomy" id="221992"/>
    <lineage>
        <taxon>Bacteria</taxon>
        <taxon>Pseudomonadati</taxon>
        <taxon>Pseudomonadota</taxon>
        <taxon>Betaproteobacteria</taxon>
        <taxon>Burkholderiales</taxon>
        <taxon>Burkholderiaceae</taxon>
        <taxon>Cupriavidus</taxon>
    </lineage>
</organism>
<reference evidence="3 4" key="1">
    <citation type="submission" date="2021-03" db="EMBL/GenBank/DDBJ databases">
        <authorList>
            <person name="Peeters C."/>
        </authorList>
    </citation>
    <scope>NUCLEOTIDE SEQUENCE [LARGE SCALE GENOMIC DNA]</scope>
    <source>
        <strain evidence="3 4">LMG 26411</strain>
    </source>
</reference>
<evidence type="ECO:0000256" key="1">
    <source>
        <dbReference type="ARBA" id="ARBA00022729"/>
    </source>
</evidence>
<name>A0ABM8TTP0_9BURK</name>
<dbReference type="InterPro" id="IPR029046">
    <property type="entry name" value="LolA/LolB/LppX"/>
</dbReference>
<comment type="caution">
    <text evidence="3">The sequence shown here is derived from an EMBL/GenBank/DDBJ whole genome shotgun (WGS) entry which is preliminary data.</text>
</comment>
<dbReference type="Proteomes" id="UP000672657">
    <property type="component" value="Unassembled WGS sequence"/>
</dbReference>
<sequence length="256" mass="27622">MKRKALLLGVAMALAGPCAIAQAAQPANGSGVQAGAIDQEAIQALKTMGAYLLSLQRFQVSTELSGERVLADGQKLQHTAAARLDVSRPNKIKASISSARSEREILYDGKVVTIYAPSQKYYSSIAMVDTLGGLIQQLENRYGIELPLADLFAWGTSNAPTGTIDSAMNAGQDIVDGDVCEHYAFRQGKIDWQIWIAAGSRPLPRKLVITDRSDEARPQSVSTIRWTTSPRFSDSVFTFAAPKGARQIEAVPLTNQ</sequence>
<evidence type="ECO:0000313" key="3">
    <source>
        <dbReference type="EMBL" id="CAG2159841.1"/>
    </source>
</evidence>
<protein>
    <recommendedName>
        <fullName evidence="5">DUF2092 domain-containing protein</fullName>
    </recommendedName>
</protein>